<evidence type="ECO:0000256" key="3">
    <source>
        <dbReference type="ARBA" id="ARBA00023125"/>
    </source>
</evidence>
<comment type="subcellular location">
    <subcellularLocation>
        <location evidence="1">Nucleus</location>
    </subcellularLocation>
</comment>
<dbReference type="GO" id="GO:0000976">
    <property type="term" value="F:transcription cis-regulatory region binding"/>
    <property type="evidence" value="ECO:0007669"/>
    <property type="project" value="TreeGrafter"/>
</dbReference>
<feature type="region of interest" description="Disordered" evidence="6">
    <location>
        <begin position="33"/>
        <end position="71"/>
    </location>
</feature>
<evidence type="ECO:0000256" key="5">
    <source>
        <dbReference type="ARBA" id="ARBA00023242"/>
    </source>
</evidence>
<organism evidence="8 9">
    <name type="scientific">Fraxinus pennsylvanica</name>
    <dbReference type="NCBI Taxonomy" id="56036"/>
    <lineage>
        <taxon>Eukaryota</taxon>
        <taxon>Viridiplantae</taxon>
        <taxon>Streptophyta</taxon>
        <taxon>Embryophyta</taxon>
        <taxon>Tracheophyta</taxon>
        <taxon>Spermatophyta</taxon>
        <taxon>Magnoliopsida</taxon>
        <taxon>eudicotyledons</taxon>
        <taxon>Gunneridae</taxon>
        <taxon>Pentapetalae</taxon>
        <taxon>asterids</taxon>
        <taxon>lamiids</taxon>
        <taxon>Lamiales</taxon>
        <taxon>Oleaceae</taxon>
        <taxon>Oleeae</taxon>
        <taxon>Fraxinus</taxon>
    </lineage>
</organism>
<dbReference type="PROSITE" id="PS00036">
    <property type="entry name" value="BZIP_BASIC"/>
    <property type="match status" value="1"/>
</dbReference>
<evidence type="ECO:0000256" key="1">
    <source>
        <dbReference type="ARBA" id="ARBA00004123"/>
    </source>
</evidence>
<dbReference type="InterPro" id="IPR046347">
    <property type="entry name" value="bZIP_sf"/>
</dbReference>
<dbReference type="PROSITE" id="PS50217">
    <property type="entry name" value="BZIP"/>
    <property type="match status" value="1"/>
</dbReference>
<accession>A0AAD1ZWP3</accession>
<sequence length="139" mass="16484">MSCQEPDQYQFPVLEDGFTPNEIDELFSLLQSEPPVHSTSGSQTIHSDNSVEETRKRKRMISNRESARRTRWRKKKQLENLIVEVNRLKIVNQELKNRLCTIEHERHFVLRESNELIVESLHLQQNLVVLYDILQSMQL</sequence>
<dbReference type="Gene3D" id="1.20.5.170">
    <property type="match status" value="1"/>
</dbReference>
<keyword evidence="2" id="KW-0805">Transcription regulation</keyword>
<dbReference type="GO" id="GO:0046982">
    <property type="term" value="F:protein heterodimerization activity"/>
    <property type="evidence" value="ECO:0007669"/>
    <property type="project" value="UniProtKB-ARBA"/>
</dbReference>
<dbReference type="InterPro" id="IPR045314">
    <property type="entry name" value="bZIP_plant_GBF1"/>
</dbReference>
<dbReference type="PANTHER" id="PTHR45764">
    <property type="entry name" value="BZIP TRANSCRIPTION FACTOR 44"/>
    <property type="match status" value="1"/>
</dbReference>
<gene>
    <name evidence="8" type="ORF">FPE_LOCUS24626</name>
</gene>
<name>A0AAD1ZWP3_9LAMI</name>
<dbReference type="SUPFAM" id="SSF57959">
    <property type="entry name" value="Leucine zipper domain"/>
    <property type="match status" value="1"/>
</dbReference>
<evidence type="ECO:0000313" key="8">
    <source>
        <dbReference type="EMBL" id="CAI9777196.1"/>
    </source>
</evidence>
<dbReference type="PANTHER" id="PTHR45764:SF21">
    <property type="entry name" value="OS03G0770000 PROTEIN"/>
    <property type="match status" value="1"/>
</dbReference>
<evidence type="ECO:0000259" key="7">
    <source>
        <dbReference type="PROSITE" id="PS50217"/>
    </source>
</evidence>
<keyword evidence="3" id="KW-0238">DNA-binding</keyword>
<evidence type="ECO:0000313" key="9">
    <source>
        <dbReference type="Proteomes" id="UP000834106"/>
    </source>
</evidence>
<dbReference type="Proteomes" id="UP000834106">
    <property type="component" value="Chromosome 15"/>
</dbReference>
<evidence type="ECO:0000256" key="4">
    <source>
        <dbReference type="ARBA" id="ARBA00023163"/>
    </source>
</evidence>
<dbReference type="GO" id="GO:0003700">
    <property type="term" value="F:DNA-binding transcription factor activity"/>
    <property type="evidence" value="ECO:0007669"/>
    <property type="project" value="InterPro"/>
</dbReference>
<dbReference type="FunFam" id="1.20.5.170:FF:000020">
    <property type="entry name" value="BZIP transcription factor"/>
    <property type="match status" value="1"/>
</dbReference>
<feature type="compositionally biased region" description="Polar residues" evidence="6">
    <location>
        <begin position="37"/>
        <end position="48"/>
    </location>
</feature>
<evidence type="ECO:0000256" key="6">
    <source>
        <dbReference type="SAM" id="MobiDB-lite"/>
    </source>
</evidence>
<protein>
    <recommendedName>
        <fullName evidence="7">BZIP domain-containing protein</fullName>
    </recommendedName>
</protein>
<evidence type="ECO:0000256" key="2">
    <source>
        <dbReference type="ARBA" id="ARBA00023015"/>
    </source>
</evidence>
<dbReference type="CDD" id="cd14702">
    <property type="entry name" value="bZIP_plant_GBF1"/>
    <property type="match status" value="1"/>
</dbReference>
<keyword evidence="5" id="KW-0539">Nucleus</keyword>
<keyword evidence="4" id="KW-0804">Transcription</keyword>
<keyword evidence="9" id="KW-1185">Reference proteome</keyword>
<dbReference type="GO" id="GO:0005634">
    <property type="term" value="C:nucleus"/>
    <property type="evidence" value="ECO:0007669"/>
    <property type="project" value="UniProtKB-SubCell"/>
</dbReference>
<dbReference type="SMART" id="SM00338">
    <property type="entry name" value="BRLZ"/>
    <property type="match status" value="1"/>
</dbReference>
<dbReference type="EMBL" id="OU503050">
    <property type="protein sequence ID" value="CAI9777196.1"/>
    <property type="molecule type" value="Genomic_DNA"/>
</dbReference>
<dbReference type="Pfam" id="PF00170">
    <property type="entry name" value="bZIP_1"/>
    <property type="match status" value="1"/>
</dbReference>
<reference evidence="8" key="1">
    <citation type="submission" date="2023-05" db="EMBL/GenBank/DDBJ databases">
        <authorList>
            <person name="Huff M."/>
        </authorList>
    </citation>
    <scope>NUCLEOTIDE SEQUENCE</scope>
</reference>
<feature type="domain" description="BZIP" evidence="7">
    <location>
        <begin position="53"/>
        <end position="105"/>
    </location>
</feature>
<dbReference type="GO" id="GO:0045893">
    <property type="term" value="P:positive regulation of DNA-templated transcription"/>
    <property type="evidence" value="ECO:0007669"/>
    <property type="project" value="TreeGrafter"/>
</dbReference>
<dbReference type="InterPro" id="IPR004827">
    <property type="entry name" value="bZIP"/>
</dbReference>
<proteinExistence type="predicted"/>
<dbReference type="AlphaFoldDB" id="A0AAD1ZWP3"/>